<evidence type="ECO:0000256" key="2">
    <source>
        <dbReference type="ARBA" id="ARBA00022525"/>
    </source>
</evidence>
<evidence type="ECO:0000313" key="8">
    <source>
        <dbReference type="Proteomes" id="UP000035681"/>
    </source>
</evidence>
<evidence type="ECO:0000256" key="1">
    <source>
        <dbReference type="ARBA" id="ARBA00004613"/>
    </source>
</evidence>
<dbReference type="InterPro" id="IPR001134">
    <property type="entry name" value="Netrin_domain"/>
</dbReference>
<dbReference type="PANTHER" id="PTHR11844:SF25">
    <property type="entry name" value="NTR DOMAIN-CONTAINING PROTEIN"/>
    <property type="match status" value="1"/>
</dbReference>
<evidence type="ECO:0000256" key="5">
    <source>
        <dbReference type="PIRSR" id="PIRSR601820-3"/>
    </source>
</evidence>
<dbReference type="PROSITE" id="PS50189">
    <property type="entry name" value="NTR"/>
    <property type="match status" value="1"/>
</dbReference>
<dbReference type="Pfam" id="PF00965">
    <property type="entry name" value="TIMP"/>
    <property type="match status" value="1"/>
</dbReference>
<keyword evidence="2" id="KW-0964">Secreted</keyword>
<evidence type="ECO:0000256" key="4">
    <source>
        <dbReference type="PIRSR" id="PIRSR601820-1"/>
    </source>
</evidence>
<dbReference type="Gene3D" id="2.40.50.120">
    <property type="match status" value="1"/>
</dbReference>
<keyword evidence="4" id="KW-0479">Metal-binding</keyword>
<comment type="subcellular location">
    <subcellularLocation>
        <location evidence="1">Secreted</location>
    </subcellularLocation>
</comment>
<keyword evidence="8" id="KW-1185">Reference proteome</keyword>
<feature type="domain" description="NTR" evidence="7">
    <location>
        <begin position="26"/>
        <end position="158"/>
    </location>
</feature>
<dbReference type="WBParaSite" id="TCONS_00012033.p1">
    <property type="protein sequence ID" value="TCONS_00012033.p1"/>
    <property type="gene ID" value="XLOC_007276"/>
</dbReference>
<organism evidence="9">
    <name type="scientific">Strongyloides stercoralis</name>
    <name type="common">Threadworm</name>
    <dbReference type="NCBI Taxonomy" id="6248"/>
    <lineage>
        <taxon>Eukaryota</taxon>
        <taxon>Metazoa</taxon>
        <taxon>Ecdysozoa</taxon>
        <taxon>Nematoda</taxon>
        <taxon>Chromadorea</taxon>
        <taxon>Rhabditida</taxon>
        <taxon>Tylenchina</taxon>
        <taxon>Panagrolaimomorpha</taxon>
        <taxon>Strongyloidoidea</taxon>
        <taxon>Strongyloididae</taxon>
        <taxon>Strongyloides</taxon>
    </lineage>
</organism>
<keyword evidence="4" id="KW-0862">Zinc</keyword>
<feature type="signal peptide" evidence="6">
    <location>
        <begin position="1"/>
        <end position="25"/>
    </location>
</feature>
<evidence type="ECO:0000313" key="10">
    <source>
        <dbReference type="WBParaSite" id="TCONS_00012033.p1"/>
    </source>
</evidence>
<dbReference type="GO" id="GO:0005615">
    <property type="term" value="C:extracellular space"/>
    <property type="evidence" value="ECO:0007669"/>
    <property type="project" value="TreeGrafter"/>
</dbReference>
<name>A0A0K0ED64_STRER</name>
<dbReference type="PANTHER" id="PTHR11844">
    <property type="entry name" value="METALLOPROTEASE INHIBITOR"/>
    <property type="match status" value="1"/>
</dbReference>
<dbReference type="GO" id="GO:0031012">
    <property type="term" value="C:extracellular matrix"/>
    <property type="evidence" value="ECO:0007669"/>
    <property type="project" value="TreeGrafter"/>
</dbReference>
<dbReference type="GO" id="GO:0051045">
    <property type="term" value="P:negative regulation of membrane protein ectodomain proteolysis"/>
    <property type="evidence" value="ECO:0007669"/>
    <property type="project" value="TreeGrafter"/>
</dbReference>
<dbReference type="GO" id="GO:0046872">
    <property type="term" value="F:metal ion binding"/>
    <property type="evidence" value="ECO:0007669"/>
    <property type="project" value="UniProtKB-KW"/>
</dbReference>
<feature type="disulfide bond" evidence="5">
    <location>
        <begin position="28"/>
        <end position="133"/>
    </location>
</feature>
<keyword evidence="6" id="KW-0732">Signal</keyword>
<proteinExistence type="predicted"/>
<dbReference type="AlphaFoldDB" id="A0A0K0ED64"/>
<feature type="binding site" evidence="4">
    <location>
        <position position="26"/>
    </location>
    <ligand>
        <name>Zn(2+)</name>
        <dbReference type="ChEBI" id="CHEBI:29105"/>
        <note>ligand shared with metalloproteinase partner</note>
    </ligand>
</feature>
<dbReference type="STRING" id="6248.A0A0K0ED64"/>
<dbReference type="GO" id="GO:0008191">
    <property type="term" value="F:metalloendopeptidase inhibitor activity"/>
    <property type="evidence" value="ECO:0007669"/>
    <property type="project" value="InterPro"/>
</dbReference>
<reference evidence="9" key="1">
    <citation type="submission" date="2015-08" db="UniProtKB">
        <authorList>
            <consortium name="WormBaseParasite"/>
        </authorList>
    </citation>
    <scope>IDENTIFICATION</scope>
</reference>
<dbReference type="GO" id="GO:0002020">
    <property type="term" value="F:protease binding"/>
    <property type="evidence" value="ECO:0007669"/>
    <property type="project" value="TreeGrafter"/>
</dbReference>
<dbReference type="InterPro" id="IPR008993">
    <property type="entry name" value="TIMP-like_OB-fold"/>
</dbReference>
<sequence>MRYLLKKIIFIILIIDFNFNYQIEGCDCMRIQLDDKNTYCLPEWISFVKILNKDVNMVYGTDEISQEEVGIKYTIKHLQILKKPKNIKNESLPNVITTASNTAMCGIDFLNVSDSYILSGQINSDNTLGINLCGGLVYNDDKINSMKKLRNYQKIIECS</sequence>
<keyword evidence="3 5" id="KW-1015">Disulfide bond</keyword>
<feature type="chain" id="PRO_5005327848" evidence="6">
    <location>
        <begin position="26"/>
        <end position="159"/>
    </location>
</feature>
<dbReference type="WBParaSite" id="SSTP_0000742700.1">
    <property type="protein sequence ID" value="SSTP_0000742700.1"/>
    <property type="gene ID" value="SSTP_0000742700"/>
</dbReference>
<feature type="disulfide bond" evidence="5">
    <location>
        <begin position="26"/>
        <end position="105"/>
    </location>
</feature>
<evidence type="ECO:0000313" key="9">
    <source>
        <dbReference type="WBParaSite" id="SSTP_0000742700.1"/>
    </source>
</evidence>
<evidence type="ECO:0000259" key="7">
    <source>
        <dbReference type="PROSITE" id="PS50189"/>
    </source>
</evidence>
<evidence type="ECO:0000256" key="6">
    <source>
        <dbReference type="SAM" id="SignalP"/>
    </source>
</evidence>
<dbReference type="Proteomes" id="UP000035681">
    <property type="component" value="Unplaced"/>
</dbReference>
<dbReference type="InterPro" id="IPR001820">
    <property type="entry name" value="TIMP"/>
</dbReference>
<protein>
    <submittedName>
        <fullName evidence="9 10">NTR domain-containing protein</fullName>
    </submittedName>
</protein>
<evidence type="ECO:0000256" key="3">
    <source>
        <dbReference type="ARBA" id="ARBA00023157"/>
    </source>
</evidence>
<accession>A0A0K0ED64</accession>
<dbReference type="SUPFAM" id="SSF50242">
    <property type="entry name" value="TIMP-like"/>
    <property type="match status" value="1"/>
</dbReference>